<evidence type="ECO:0000313" key="7">
    <source>
        <dbReference type="EMBL" id="MBB6566283.1"/>
    </source>
</evidence>
<protein>
    <submittedName>
        <fullName evidence="7">Formate dehydrogenase iron-sulfur subunit</fullName>
    </submittedName>
    <submittedName>
        <fullName evidence="8">NADH-quinone oxidoreductase subunit NuoF</fullName>
    </submittedName>
</protein>
<dbReference type="RefSeq" id="WP_171675662.1">
    <property type="nucleotide sequence ID" value="NZ_BAAAGT010000010.1"/>
</dbReference>
<dbReference type="PANTHER" id="PTHR43578:SF3">
    <property type="entry name" value="NADH-QUINONE OXIDOREDUCTASE SUBUNIT F"/>
    <property type="match status" value="1"/>
</dbReference>
<evidence type="ECO:0000256" key="4">
    <source>
        <dbReference type="ARBA" id="ARBA00023004"/>
    </source>
</evidence>
<reference evidence="8 9" key="1">
    <citation type="submission" date="2020-05" db="EMBL/GenBank/DDBJ databases">
        <title>Genome sequence of Kribbella sandramycini ATCC 39419.</title>
        <authorList>
            <person name="Maclea K.S."/>
            <person name="Fair J.L."/>
        </authorList>
    </citation>
    <scope>NUCLEOTIDE SEQUENCE [LARGE SCALE GENOMIC DNA]</scope>
    <source>
        <strain evidence="8 9">ATCC 39419</strain>
    </source>
</reference>
<comment type="caution">
    <text evidence="8">The sequence shown here is derived from an EMBL/GenBank/DDBJ whole genome shotgun (WGS) entry which is preliminary data.</text>
</comment>
<dbReference type="SUPFAM" id="SSF142019">
    <property type="entry name" value="Nqo1 FMN-binding domain-like"/>
    <property type="match status" value="1"/>
</dbReference>
<dbReference type="InterPro" id="IPR019575">
    <property type="entry name" value="Nuop51_4Fe4S-bd"/>
</dbReference>
<evidence type="ECO:0000256" key="2">
    <source>
        <dbReference type="ARBA" id="ARBA00022485"/>
    </source>
</evidence>
<comment type="similarity">
    <text evidence="1">Belongs to the complex I 51 kDa subunit family.</text>
</comment>
<dbReference type="EMBL" id="JACHKF010000001">
    <property type="protein sequence ID" value="MBB6566283.1"/>
    <property type="molecule type" value="Genomic_DNA"/>
</dbReference>
<keyword evidence="9" id="KW-1185">Reference proteome</keyword>
<feature type="domain" description="NADH-ubiquinone oxidoreductase 51kDa subunit iron-sulphur binding" evidence="6">
    <location>
        <begin position="422"/>
        <end position="467"/>
    </location>
</feature>
<dbReference type="Pfam" id="PF01512">
    <property type="entry name" value="Complex1_51K"/>
    <property type="match status" value="1"/>
</dbReference>
<dbReference type="PROSITE" id="PS00644">
    <property type="entry name" value="COMPLEX1_51K_1"/>
    <property type="match status" value="1"/>
</dbReference>
<evidence type="ECO:0000256" key="1">
    <source>
        <dbReference type="ARBA" id="ARBA00007523"/>
    </source>
</evidence>
<dbReference type="Gene3D" id="3.40.50.11540">
    <property type="entry name" value="NADH-ubiquinone oxidoreductase 51kDa subunit"/>
    <property type="match status" value="1"/>
</dbReference>
<dbReference type="SUPFAM" id="SSF140490">
    <property type="entry name" value="Nqo1C-terminal domain-like"/>
    <property type="match status" value="1"/>
</dbReference>
<dbReference type="Gene3D" id="3.10.20.600">
    <property type="match status" value="1"/>
</dbReference>
<dbReference type="Proteomes" id="UP000534306">
    <property type="component" value="Unassembled WGS sequence"/>
</dbReference>
<keyword evidence="4" id="KW-0408">Iron</keyword>
<dbReference type="SMART" id="SM00928">
    <property type="entry name" value="NADH_4Fe-4S"/>
    <property type="match status" value="1"/>
</dbReference>
<evidence type="ECO:0000256" key="5">
    <source>
        <dbReference type="ARBA" id="ARBA00023014"/>
    </source>
</evidence>
<dbReference type="InterPro" id="IPR011538">
    <property type="entry name" value="Nuo51_FMN-bd"/>
</dbReference>
<evidence type="ECO:0000313" key="8">
    <source>
        <dbReference type="EMBL" id="NOL43054.1"/>
    </source>
</evidence>
<organism evidence="8 9">
    <name type="scientific">Kribbella sandramycini</name>
    <dbReference type="NCBI Taxonomy" id="60450"/>
    <lineage>
        <taxon>Bacteria</taxon>
        <taxon>Bacillati</taxon>
        <taxon>Actinomycetota</taxon>
        <taxon>Actinomycetes</taxon>
        <taxon>Propionibacteriales</taxon>
        <taxon>Kribbellaceae</taxon>
        <taxon>Kribbella</taxon>
    </lineage>
</organism>
<keyword evidence="5" id="KW-0411">Iron-sulfur</keyword>
<dbReference type="Proteomes" id="UP000553957">
    <property type="component" value="Unassembled WGS sequence"/>
</dbReference>
<gene>
    <name evidence="7" type="ORF">HNR71_001920</name>
    <name evidence="8" type="ORF">HPO96_22665</name>
</gene>
<keyword evidence="3" id="KW-0479">Metal-binding</keyword>
<dbReference type="Pfam" id="PF10589">
    <property type="entry name" value="NADH_4Fe-4S"/>
    <property type="match status" value="1"/>
</dbReference>
<dbReference type="InterPro" id="IPR037225">
    <property type="entry name" value="Nuo51_FMN-bd_sf"/>
</dbReference>
<reference evidence="7 10" key="2">
    <citation type="submission" date="2020-08" db="EMBL/GenBank/DDBJ databases">
        <title>Sequencing the genomes of 1000 actinobacteria strains.</title>
        <authorList>
            <person name="Klenk H.-P."/>
        </authorList>
    </citation>
    <scope>NUCLEOTIDE SEQUENCE [LARGE SCALE GENOMIC DNA]</scope>
    <source>
        <strain evidence="7 10">DSM 15626</strain>
    </source>
</reference>
<dbReference type="CDD" id="cd03063">
    <property type="entry name" value="TRX_Fd_FDH_beta"/>
    <property type="match status" value="1"/>
</dbReference>
<dbReference type="InterPro" id="IPR001949">
    <property type="entry name" value="NADH-UbQ_OxRdtase_51kDa_CS"/>
</dbReference>
<dbReference type="GO" id="GO:0008137">
    <property type="term" value="F:NADH dehydrogenase (ubiquinone) activity"/>
    <property type="evidence" value="ECO:0007669"/>
    <property type="project" value="InterPro"/>
</dbReference>
<dbReference type="AlphaFoldDB" id="A0A7Y4P2E9"/>
<dbReference type="GO" id="GO:0010181">
    <property type="term" value="F:FMN binding"/>
    <property type="evidence" value="ECO:0007669"/>
    <property type="project" value="InterPro"/>
</dbReference>
<evidence type="ECO:0000313" key="9">
    <source>
        <dbReference type="Proteomes" id="UP000534306"/>
    </source>
</evidence>
<dbReference type="GO" id="GO:0051539">
    <property type="term" value="F:4 iron, 4 sulfur cluster binding"/>
    <property type="evidence" value="ECO:0007669"/>
    <property type="project" value="UniProtKB-KW"/>
</dbReference>
<keyword evidence="2" id="KW-0004">4Fe-4S</keyword>
<evidence type="ECO:0000256" key="3">
    <source>
        <dbReference type="ARBA" id="ARBA00022723"/>
    </source>
</evidence>
<proteinExistence type="inferred from homology"/>
<dbReference type="SUPFAM" id="SSF142984">
    <property type="entry name" value="Nqo1 middle domain-like"/>
    <property type="match status" value="1"/>
</dbReference>
<evidence type="ECO:0000313" key="10">
    <source>
        <dbReference type="Proteomes" id="UP000553957"/>
    </source>
</evidence>
<dbReference type="FunFam" id="3.40.50.11540:FF:000001">
    <property type="entry name" value="NADH dehydrogenase [ubiquinone] flavoprotein 1, mitochondrial"/>
    <property type="match status" value="1"/>
</dbReference>
<dbReference type="Gene3D" id="6.10.250.1450">
    <property type="match status" value="1"/>
</dbReference>
<dbReference type="EMBL" id="JABJRC010000005">
    <property type="protein sequence ID" value="NOL43054.1"/>
    <property type="molecule type" value="Genomic_DNA"/>
</dbReference>
<name>A0A7Y4P2E9_9ACTN</name>
<dbReference type="PROSITE" id="PS00645">
    <property type="entry name" value="COMPLEX1_51K_2"/>
    <property type="match status" value="1"/>
</dbReference>
<evidence type="ECO:0000259" key="6">
    <source>
        <dbReference type="SMART" id="SM00928"/>
    </source>
</evidence>
<dbReference type="Gene3D" id="1.20.1440.230">
    <property type="entry name" value="NADH-ubiquinone oxidoreductase 51kDa subunit, iron-sulphur binding domain"/>
    <property type="match status" value="1"/>
</dbReference>
<dbReference type="PANTHER" id="PTHR43578">
    <property type="entry name" value="NADH-QUINONE OXIDOREDUCTASE SUBUNIT F"/>
    <property type="match status" value="1"/>
</dbReference>
<sequence length="506" mass="52790">MTKVFVSRDSAARSVGADEVAERITSLAPDVTVVRNGSRGMLWLEPLVEVETAAGRVAYGPVAPEDVDGLVAGGLLAGSTDLGAYLGVTEELPWMQRQQRLTFARVGVTDPLSIEDYVAHGGLAGLRKALAMTPGDVVESVVGSGLRGRGGAGFPTGIKWRTVLGAESELKFVCCNADEGDSGTFADRMLIEGDPFTLIEGMTIAAYAVGASEGYVYLRSEYPDAVATLRAAIDLAREAGWLGADVLGSGFSFDLYVRVGAGAYICGEETSMLESLEGKRGMVRAKPPIPALQGLFGRPTVVNNVLSLATVPIILKDGPEAYAAYGTGRSLGTSVFQLGGNVARGGIVETAFGITLGELVNDFGGGTSSGRPVRAVQVGGPLGAYLPVDQFDLPMDYEAFAAAGAMVGHGGIVIFDDTVDMASMARFAFEFCAAESCGKCTPCRVGAVRGVETIDRIVAGDNRKQNLVVLDDLCDLMTDGSLCAMGGLTPLPVRSAVRHFGEDFAK</sequence>
<accession>A0A7Y4P2E9</accession>
<dbReference type="GO" id="GO:0046872">
    <property type="term" value="F:metal ion binding"/>
    <property type="evidence" value="ECO:0007669"/>
    <property type="project" value="UniProtKB-KW"/>
</dbReference>
<dbReference type="InterPro" id="IPR037207">
    <property type="entry name" value="Nuop51_4Fe4S-bd_sf"/>
</dbReference>